<dbReference type="GO" id="GO:0008721">
    <property type="term" value="F:D-serine ammonia-lyase activity"/>
    <property type="evidence" value="ECO:0007669"/>
    <property type="project" value="UniProtKB-EC"/>
</dbReference>
<evidence type="ECO:0000256" key="8">
    <source>
        <dbReference type="ARBA" id="ARBA00042605"/>
    </source>
</evidence>
<evidence type="ECO:0000256" key="17">
    <source>
        <dbReference type="ARBA" id="ARBA00081060"/>
    </source>
</evidence>
<dbReference type="FunFam" id="3.40.50.1100:FF:000041">
    <property type="entry name" value="Threonine ammonia-lyase, variant"/>
    <property type="match status" value="1"/>
</dbReference>
<dbReference type="PANTHER" id="PTHR48078">
    <property type="entry name" value="THREONINE DEHYDRATASE, MITOCHONDRIAL-RELATED"/>
    <property type="match status" value="1"/>
</dbReference>
<feature type="domain" description="Tryptophan synthase beta chain-like PALP" evidence="19">
    <location>
        <begin position="9"/>
        <end position="269"/>
    </location>
</feature>
<evidence type="ECO:0000256" key="9">
    <source>
        <dbReference type="ARBA" id="ARBA00049406"/>
    </source>
</evidence>
<evidence type="ECO:0000256" key="1">
    <source>
        <dbReference type="ARBA" id="ARBA00001933"/>
    </source>
</evidence>
<evidence type="ECO:0000256" key="6">
    <source>
        <dbReference type="ARBA" id="ARBA00031418"/>
    </source>
</evidence>
<dbReference type="FunFam" id="3.40.50.1100:FF:000007">
    <property type="entry name" value="L-threonine dehydratase catabolic TdcB"/>
    <property type="match status" value="1"/>
</dbReference>
<dbReference type="EC" id="4.3.1.17" evidence="3"/>
<comment type="cofactor">
    <cofactor evidence="1">
        <name>pyridoxal 5'-phosphate</name>
        <dbReference type="ChEBI" id="CHEBI:597326"/>
    </cofactor>
</comment>
<dbReference type="EMBL" id="JARK01001338">
    <property type="protein sequence ID" value="EYC32996.1"/>
    <property type="molecule type" value="Genomic_DNA"/>
</dbReference>
<evidence type="ECO:0000256" key="2">
    <source>
        <dbReference type="ARBA" id="ARBA00010869"/>
    </source>
</evidence>
<evidence type="ECO:0000256" key="16">
    <source>
        <dbReference type="ARBA" id="ARBA00076108"/>
    </source>
</evidence>
<dbReference type="Proteomes" id="UP000024635">
    <property type="component" value="Unassembled WGS sequence"/>
</dbReference>
<dbReference type="GO" id="GO:0070178">
    <property type="term" value="P:D-serine metabolic process"/>
    <property type="evidence" value="ECO:0007669"/>
    <property type="project" value="UniProtKB-ARBA"/>
</dbReference>
<dbReference type="GO" id="GO:0030170">
    <property type="term" value="F:pyridoxal phosphate binding"/>
    <property type="evidence" value="ECO:0007669"/>
    <property type="project" value="UniProtKB-ARBA"/>
</dbReference>
<evidence type="ECO:0000256" key="7">
    <source>
        <dbReference type="ARBA" id="ARBA00041766"/>
    </source>
</evidence>
<keyword evidence="5" id="KW-0456">Lyase</keyword>
<comment type="catalytic activity">
    <reaction evidence="9">
        <text>L-serine = pyruvate + NH4(+)</text>
        <dbReference type="Rhea" id="RHEA:19169"/>
        <dbReference type="ChEBI" id="CHEBI:15361"/>
        <dbReference type="ChEBI" id="CHEBI:28938"/>
        <dbReference type="ChEBI" id="CHEBI:33384"/>
        <dbReference type="EC" id="4.3.1.17"/>
    </reaction>
</comment>
<dbReference type="GO" id="GO:0006567">
    <property type="term" value="P:L-threonine catabolic process"/>
    <property type="evidence" value="ECO:0007669"/>
    <property type="project" value="TreeGrafter"/>
</dbReference>
<sequence>MHVLNITLFQRTGSFKERGARNALMSLSQEERKKGVFVGSNGNYAEAMAYHGKQLGVPVTVVMPRFISLTTISLCKDFGAEVVVEGKDHSEVRAAAFKLAQEKGGKFIDGHDHIDMIAGAGTIGLEILEQVKDVDYVLVPVGGAGLLAGIASAIKQTSPKTKIIGVEPEASRPLSAALKEGRPVNIKTLPSLASSLAVSRVGYNSFHIAKGNIEKTIAVRENEISLAILRMLEREKALVEGAGAMGPAALLAGNVEGISGKKVVCVLSGGNIDSTIVGRSIEKGLVADHRLVMFEVLLPDRPGCLSEVFEIAGHTGASIKHVAVEHVFHRFGMFAGKCKIVLETRGLEHCDDLKDVLLKRFGQNNCEFFMKN</sequence>
<dbReference type="EC" id="4.3.1.18" evidence="13"/>
<name>A0A016W088_9BILA</name>
<evidence type="ECO:0000256" key="10">
    <source>
        <dbReference type="ARBA" id="ARBA00050422"/>
    </source>
</evidence>
<reference evidence="21" key="1">
    <citation type="journal article" date="2015" name="Nat. Genet.">
        <title>The genome and transcriptome of the zoonotic hookworm Ancylostoma ceylanicum identify infection-specific gene families.</title>
        <authorList>
            <person name="Schwarz E.M."/>
            <person name="Hu Y."/>
            <person name="Antoshechkin I."/>
            <person name="Miller M.M."/>
            <person name="Sternberg P.W."/>
            <person name="Aroian R.V."/>
        </authorList>
    </citation>
    <scope>NUCLEOTIDE SEQUENCE</scope>
    <source>
        <strain evidence="21">HY135</strain>
    </source>
</reference>
<dbReference type="GO" id="GO:0004794">
    <property type="term" value="F:threonine deaminase activity"/>
    <property type="evidence" value="ECO:0007669"/>
    <property type="project" value="TreeGrafter"/>
</dbReference>
<dbReference type="GO" id="GO:0009097">
    <property type="term" value="P:isoleucine biosynthetic process"/>
    <property type="evidence" value="ECO:0007669"/>
    <property type="project" value="TreeGrafter"/>
</dbReference>
<dbReference type="Pfam" id="PF00291">
    <property type="entry name" value="PALP"/>
    <property type="match status" value="1"/>
</dbReference>
<comment type="catalytic activity">
    <reaction evidence="10">
        <text>D-serine = pyruvate + NH4(+)</text>
        <dbReference type="Rhea" id="RHEA:13977"/>
        <dbReference type="ChEBI" id="CHEBI:15361"/>
        <dbReference type="ChEBI" id="CHEBI:28938"/>
        <dbReference type="ChEBI" id="CHEBI:35247"/>
        <dbReference type="EC" id="4.3.1.18"/>
    </reaction>
</comment>
<organism evidence="20 21">
    <name type="scientific">Ancylostoma ceylanicum</name>
    <dbReference type="NCBI Taxonomy" id="53326"/>
    <lineage>
        <taxon>Eukaryota</taxon>
        <taxon>Metazoa</taxon>
        <taxon>Ecdysozoa</taxon>
        <taxon>Nematoda</taxon>
        <taxon>Chromadorea</taxon>
        <taxon>Rhabditida</taxon>
        <taxon>Rhabditina</taxon>
        <taxon>Rhabditomorpha</taxon>
        <taxon>Strongyloidea</taxon>
        <taxon>Ancylostomatidae</taxon>
        <taxon>Ancylostomatinae</taxon>
        <taxon>Ancylostoma</taxon>
    </lineage>
</organism>
<dbReference type="GO" id="GO:0003941">
    <property type="term" value="F:L-serine ammonia-lyase activity"/>
    <property type="evidence" value="ECO:0007669"/>
    <property type="project" value="UniProtKB-EC"/>
</dbReference>
<evidence type="ECO:0000256" key="15">
    <source>
        <dbReference type="ARBA" id="ARBA00070760"/>
    </source>
</evidence>
<comment type="function">
    <text evidence="12">Catalyzes the synthesis of D-serine from L-serine. D-serine is a key coagonist with glutamate at NMDA receptors. Has dehydratase activity towards both L-serine and D-serine.</text>
</comment>
<comment type="caution">
    <text evidence="20">The sequence shown here is derived from an EMBL/GenBank/DDBJ whole genome shotgun (WGS) entry which is preliminary data.</text>
</comment>
<dbReference type="InterPro" id="IPR036052">
    <property type="entry name" value="TrpB-like_PALP_sf"/>
</dbReference>
<dbReference type="Gene3D" id="3.40.50.1100">
    <property type="match status" value="2"/>
</dbReference>
<evidence type="ECO:0000256" key="12">
    <source>
        <dbReference type="ARBA" id="ARBA00056426"/>
    </source>
</evidence>
<proteinExistence type="inferred from homology"/>
<evidence type="ECO:0000256" key="11">
    <source>
        <dbReference type="ARBA" id="ARBA00051769"/>
    </source>
</evidence>
<dbReference type="InterPro" id="IPR001926">
    <property type="entry name" value="TrpB-like_PALP"/>
</dbReference>
<dbReference type="CDD" id="cd01562">
    <property type="entry name" value="Thr-dehyd"/>
    <property type="match status" value="1"/>
</dbReference>
<keyword evidence="21" id="KW-1185">Reference proteome</keyword>
<evidence type="ECO:0000259" key="19">
    <source>
        <dbReference type="Pfam" id="PF00291"/>
    </source>
</evidence>
<evidence type="ECO:0000256" key="3">
    <source>
        <dbReference type="ARBA" id="ARBA00012093"/>
    </source>
</evidence>
<dbReference type="AlphaFoldDB" id="A0A016W088"/>
<dbReference type="InterPro" id="IPR044561">
    <property type="entry name" value="ACT_ThrD-II-like"/>
</dbReference>
<gene>
    <name evidence="20" type="primary">Acey_s0002.g548</name>
    <name evidence="20" type="ORF">Y032_0002g548</name>
</gene>
<dbReference type="PANTHER" id="PTHR48078:SF19">
    <property type="entry name" value="ACT DOMAIN-CONTAINING PROTEIN"/>
    <property type="match status" value="1"/>
</dbReference>
<evidence type="ECO:0000256" key="14">
    <source>
        <dbReference type="ARBA" id="ARBA00066592"/>
    </source>
</evidence>
<evidence type="ECO:0000256" key="4">
    <source>
        <dbReference type="ARBA" id="ARBA00022898"/>
    </source>
</evidence>
<evidence type="ECO:0000256" key="13">
    <source>
        <dbReference type="ARBA" id="ARBA00066349"/>
    </source>
</evidence>
<evidence type="ECO:0000313" key="21">
    <source>
        <dbReference type="Proteomes" id="UP000024635"/>
    </source>
</evidence>
<dbReference type="STRING" id="53326.A0A016W088"/>
<dbReference type="GO" id="GO:0006565">
    <property type="term" value="P:L-serine catabolic process"/>
    <property type="evidence" value="ECO:0007669"/>
    <property type="project" value="TreeGrafter"/>
</dbReference>
<protein>
    <recommendedName>
        <fullName evidence="15">Serine racemase</fullName>
        <ecNumber evidence="3">4.3.1.17</ecNumber>
        <ecNumber evidence="13">4.3.1.18</ecNumber>
        <ecNumber evidence="14">5.1.1.18</ecNumber>
    </recommendedName>
    <alternativeName>
        <fullName evidence="16">D-serine ammonia-lyase</fullName>
    </alternativeName>
    <alternativeName>
        <fullName evidence="18">D-serine dehydratase</fullName>
    </alternativeName>
    <alternativeName>
        <fullName evidence="17">L-serine ammonia-lyase</fullName>
    </alternativeName>
    <alternativeName>
        <fullName evidence="7">L-serine deaminase</fullName>
    </alternativeName>
    <alternativeName>
        <fullName evidence="6">L-serine dehydratase</fullName>
    </alternativeName>
    <alternativeName>
        <fullName evidence="8">L-threonine dehydratase</fullName>
    </alternativeName>
</protein>
<dbReference type="OrthoDB" id="4418812at2759"/>
<dbReference type="GO" id="GO:0005524">
    <property type="term" value="F:ATP binding"/>
    <property type="evidence" value="ECO:0007669"/>
    <property type="project" value="UniProtKB-ARBA"/>
</dbReference>
<evidence type="ECO:0000256" key="5">
    <source>
        <dbReference type="ARBA" id="ARBA00023239"/>
    </source>
</evidence>
<evidence type="ECO:0000256" key="18">
    <source>
        <dbReference type="ARBA" id="ARBA00081761"/>
    </source>
</evidence>
<dbReference type="GO" id="GO:0030378">
    <property type="term" value="F:serine racemase activity"/>
    <property type="evidence" value="ECO:0007669"/>
    <property type="project" value="UniProtKB-EC"/>
</dbReference>
<dbReference type="InterPro" id="IPR050147">
    <property type="entry name" value="Ser/Thr_Dehydratase"/>
</dbReference>
<dbReference type="CDD" id="cd04886">
    <property type="entry name" value="ACT_ThrD-II-like"/>
    <property type="match status" value="1"/>
</dbReference>
<accession>A0A016W088</accession>
<dbReference type="EC" id="5.1.1.18" evidence="14"/>
<dbReference type="SUPFAM" id="SSF53686">
    <property type="entry name" value="Tryptophan synthase beta subunit-like PLP-dependent enzymes"/>
    <property type="match status" value="1"/>
</dbReference>
<comment type="catalytic activity">
    <reaction evidence="11">
        <text>L-serine = D-serine</text>
        <dbReference type="Rhea" id="RHEA:10980"/>
        <dbReference type="ChEBI" id="CHEBI:33384"/>
        <dbReference type="ChEBI" id="CHEBI:35247"/>
        <dbReference type="EC" id="5.1.1.18"/>
    </reaction>
</comment>
<keyword evidence="4" id="KW-0663">Pyridoxal phosphate</keyword>
<evidence type="ECO:0000313" key="20">
    <source>
        <dbReference type="EMBL" id="EYC32996.1"/>
    </source>
</evidence>
<comment type="similarity">
    <text evidence="2">Belongs to the serine/threonine dehydratase family.</text>
</comment>